<feature type="non-terminal residue" evidence="1">
    <location>
        <position position="110"/>
    </location>
</feature>
<dbReference type="EMBL" id="KK121988">
    <property type="protein sequence ID" value="KFM81658.1"/>
    <property type="molecule type" value="Genomic_DNA"/>
</dbReference>
<organism evidence="1 2">
    <name type="scientific">Stegodyphus mimosarum</name>
    <name type="common">African social velvet spider</name>
    <dbReference type="NCBI Taxonomy" id="407821"/>
    <lineage>
        <taxon>Eukaryota</taxon>
        <taxon>Metazoa</taxon>
        <taxon>Ecdysozoa</taxon>
        <taxon>Arthropoda</taxon>
        <taxon>Chelicerata</taxon>
        <taxon>Arachnida</taxon>
        <taxon>Araneae</taxon>
        <taxon>Araneomorphae</taxon>
        <taxon>Entelegynae</taxon>
        <taxon>Eresoidea</taxon>
        <taxon>Eresidae</taxon>
        <taxon>Stegodyphus</taxon>
    </lineage>
</organism>
<dbReference type="Proteomes" id="UP000054359">
    <property type="component" value="Unassembled WGS sequence"/>
</dbReference>
<proteinExistence type="predicted"/>
<gene>
    <name evidence="1" type="ORF">X975_07224</name>
</gene>
<accession>A0A087UWB9</accession>
<reference evidence="1 2" key="1">
    <citation type="submission" date="2013-11" db="EMBL/GenBank/DDBJ databases">
        <title>Genome sequencing of Stegodyphus mimosarum.</title>
        <authorList>
            <person name="Bechsgaard J."/>
        </authorList>
    </citation>
    <scope>NUCLEOTIDE SEQUENCE [LARGE SCALE GENOMIC DNA]</scope>
</reference>
<dbReference type="AlphaFoldDB" id="A0A087UWB9"/>
<evidence type="ECO:0000313" key="2">
    <source>
        <dbReference type="Proteomes" id="UP000054359"/>
    </source>
</evidence>
<name>A0A087UWB9_STEMI</name>
<keyword evidence="2" id="KW-1185">Reference proteome</keyword>
<protein>
    <submittedName>
        <fullName evidence="1">Uncharacterized protein</fullName>
    </submittedName>
</protein>
<evidence type="ECO:0000313" key="1">
    <source>
        <dbReference type="EMBL" id="KFM81658.1"/>
    </source>
</evidence>
<sequence>MEVMLGKETILDGMLAMAEKPGSLRTKIILLDNGFQNPALGKSKLILTKTVKETPKLLSEPGAPDMEARPGKALNGIVMLFGKQDSEDHYRGQMITALGNFQIQILSYMI</sequence>